<dbReference type="Proteomes" id="UP000827974">
    <property type="component" value="Segment"/>
</dbReference>
<gene>
    <name evidence="2" type="ORF">pEaSNUABM2_00281</name>
</gene>
<keyword evidence="3" id="KW-1185">Reference proteome</keyword>
<sequence length="78" mass="9078">MTDEEYQRFLQRIAERGASRMTPEEMESLHFKARVGQTQRPMPDSHTMPDPKFDTHKIDPSTDMIVGDIKHHFPPKGN</sequence>
<dbReference type="EMBL" id="MZ443786">
    <property type="protein sequence ID" value="QZE59525.1"/>
    <property type="molecule type" value="Genomic_DNA"/>
</dbReference>
<name>A0AAE7XPP2_9CAUD</name>
<evidence type="ECO:0000313" key="2">
    <source>
        <dbReference type="EMBL" id="QZE59525.1"/>
    </source>
</evidence>
<organism evidence="2 3">
    <name type="scientific">Erwinia phage pEa_SNUABM_2</name>
    <dbReference type="NCBI Taxonomy" id="2869547"/>
    <lineage>
        <taxon>Viruses</taxon>
        <taxon>Duplodnaviria</taxon>
        <taxon>Heunggongvirae</taxon>
        <taxon>Uroviricota</taxon>
        <taxon>Caudoviricetes</taxon>
        <taxon>Alexandravirus</taxon>
        <taxon>Alexandravirus SNUABM2</taxon>
    </lineage>
</organism>
<protein>
    <submittedName>
        <fullName evidence="2">Uncharacterized protein</fullName>
    </submittedName>
</protein>
<reference evidence="2 3" key="1">
    <citation type="submission" date="2021-06" db="EMBL/GenBank/DDBJ databases">
        <title>Complete genome sequence of Erwinia phage pEa_SNUABM_2.</title>
        <authorList>
            <person name="Kim S.G."/>
            <person name="Park S.C."/>
        </authorList>
    </citation>
    <scope>NUCLEOTIDE SEQUENCE [LARGE SCALE GENOMIC DNA]</scope>
</reference>
<evidence type="ECO:0000256" key="1">
    <source>
        <dbReference type="SAM" id="MobiDB-lite"/>
    </source>
</evidence>
<accession>A0AAE7XPP2</accession>
<feature type="region of interest" description="Disordered" evidence="1">
    <location>
        <begin position="34"/>
        <end position="61"/>
    </location>
</feature>
<evidence type="ECO:0000313" key="3">
    <source>
        <dbReference type="Proteomes" id="UP000827974"/>
    </source>
</evidence>
<feature type="compositionally biased region" description="Basic and acidic residues" evidence="1">
    <location>
        <begin position="47"/>
        <end position="60"/>
    </location>
</feature>
<proteinExistence type="predicted"/>